<evidence type="ECO:0000256" key="1">
    <source>
        <dbReference type="SAM" id="Phobius"/>
    </source>
</evidence>
<reference evidence="2 3" key="1">
    <citation type="submission" date="2014-10" db="EMBL/GenBank/DDBJ databases">
        <title>Genome sequence of Ponticoccus sp. strain UMTAT08 isolated from clonal culture of toxic dinoflagellate Alexandrium tamiyavanichii.</title>
        <authorList>
            <person name="Gan H.Y."/>
            <person name="Muhd D.-D."/>
            <person name="Mohd Noor M.E."/>
            <person name="Yeong Y.S."/>
            <person name="Usup G."/>
        </authorList>
    </citation>
    <scope>NUCLEOTIDE SEQUENCE [LARGE SCALE GENOMIC DNA]</scope>
    <source>
        <strain evidence="2 3">UMTAT08</strain>
    </source>
</reference>
<dbReference type="GeneID" id="77386083"/>
<dbReference type="Proteomes" id="UP000030960">
    <property type="component" value="Unassembled WGS sequence"/>
</dbReference>
<keyword evidence="1" id="KW-1133">Transmembrane helix</keyword>
<protein>
    <submittedName>
        <fullName evidence="2">Uncharacterized protein</fullName>
    </submittedName>
</protein>
<accession>A0A0B3RTA2</accession>
<dbReference type="EMBL" id="JSUQ01000019">
    <property type="protein sequence ID" value="KHQ51252.1"/>
    <property type="molecule type" value="Genomic_DNA"/>
</dbReference>
<dbReference type="AlphaFoldDB" id="A0A0B3RTA2"/>
<feature type="transmembrane region" description="Helical" evidence="1">
    <location>
        <begin position="12"/>
        <end position="33"/>
    </location>
</feature>
<organism evidence="2 3">
    <name type="scientific">Mameliella alba</name>
    <dbReference type="NCBI Taxonomy" id="561184"/>
    <lineage>
        <taxon>Bacteria</taxon>
        <taxon>Pseudomonadati</taxon>
        <taxon>Pseudomonadota</taxon>
        <taxon>Alphaproteobacteria</taxon>
        <taxon>Rhodobacterales</taxon>
        <taxon>Roseobacteraceae</taxon>
        <taxon>Mameliella</taxon>
    </lineage>
</organism>
<name>A0A0B3RTA2_9RHOB</name>
<dbReference type="RefSeq" id="WP_263281714.1">
    <property type="nucleotide sequence ID" value="NZ_BMGQ01000019.1"/>
</dbReference>
<evidence type="ECO:0000313" key="2">
    <source>
        <dbReference type="EMBL" id="KHQ51252.1"/>
    </source>
</evidence>
<proteinExistence type="predicted"/>
<keyword evidence="1" id="KW-0812">Transmembrane</keyword>
<gene>
    <name evidence="2" type="ORF">OA50_04285</name>
</gene>
<sequence>MAIARITVTPRRWWTCTGLVGAALAAGGLKLGLPLRFFCKIKVD</sequence>
<keyword evidence="3" id="KW-1185">Reference proteome</keyword>
<evidence type="ECO:0000313" key="3">
    <source>
        <dbReference type="Proteomes" id="UP000030960"/>
    </source>
</evidence>
<keyword evidence="1" id="KW-0472">Membrane</keyword>
<comment type="caution">
    <text evidence="2">The sequence shown here is derived from an EMBL/GenBank/DDBJ whole genome shotgun (WGS) entry which is preliminary data.</text>
</comment>